<dbReference type="PRINTS" id="PR00320">
    <property type="entry name" value="GPROTEINBRPT"/>
</dbReference>
<evidence type="ECO:0000256" key="3">
    <source>
        <dbReference type="PROSITE-ProRule" id="PRU00221"/>
    </source>
</evidence>
<proteinExistence type="predicted"/>
<evidence type="ECO:0000313" key="4">
    <source>
        <dbReference type="EMBL" id="MBB3837510.1"/>
    </source>
</evidence>
<dbReference type="PROSITE" id="PS00678">
    <property type="entry name" value="WD_REPEATS_1"/>
    <property type="match status" value="2"/>
</dbReference>
<sequence>MQSFGVTLHKNTGVWNFMLQVTKIDTFSGHRDCVYALQPSAEDKYFYSAGGDGMIVKWDLTRPDWGDVVAQVPASVYALAFDTTQNQLWVGQNYEGIQVIDPLEKRVVASAQLTTAAIFDIVFFENQAFLALSDGVVIVMDRQAFAVRKHIKASQQSARCISINALTREIAIGYSDNYIRVFGIDELDLRHTWEAHSNSVFSVCFSPDGRYLLSGSRDAHLKIWDVANGYALHQDIVAHLFAINHLTYSPDQRLFASCSMDKSIKLWDATTFRLLKVIDRARHAGHGTSINKLLWTSFHNQLISASDDRRISVWDIKTN</sequence>
<gene>
    <name evidence="4" type="ORF">FHS57_001504</name>
</gene>
<dbReference type="InterPro" id="IPR015943">
    <property type="entry name" value="WD40/YVTN_repeat-like_dom_sf"/>
</dbReference>
<dbReference type="PANTHER" id="PTHR19848">
    <property type="entry name" value="WD40 REPEAT PROTEIN"/>
    <property type="match status" value="1"/>
</dbReference>
<dbReference type="InterPro" id="IPR020472">
    <property type="entry name" value="WD40_PAC1"/>
</dbReference>
<keyword evidence="5" id="KW-1185">Reference proteome</keyword>
<name>A0A7W6EPE5_9BACT</name>
<evidence type="ECO:0000256" key="2">
    <source>
        <dbReference type="ARBA" id="ARBA00022737"/>
    </source>
</evidence>
<feature type="repeat" description="WD" evidence="3">
    <location>
        <begin position="27"/>
        <end position="60"/>
    </location>
</feature>
<dbReference type="AlphaFoldDB" id="A0A7W6EPE5"/>
<feature type="repeat" description="WD" evidence="3">
    <location>
        <begin position="236"/>
        <end position="277"/>
    </location>
</feature>
<dbReference type="InterPro" id="IPR001680">
    <property type="entry name" value="WD40_rpt"/>
</dbReference>
<dbReference type="PROSITE" id="PS50082">
    <property type="entry name" value="WD_REPEATS_2"/>
    <property type="match status" value="4"/>
</dbReference>
<evidence type="ECO:0000313" key="5">
    <source>
        <dbReference type="Proteomes" id="UP000541352"/>
    </source>
</evidence>
<dbReference type="PANTHER" id="PTHR19848:SF8">
    <property type="entry name" value="F-BOX AND WD REPEAT DOMAIN CONTAINING 7"/>
    <property type="match status" value="1"/>
</dbReference>
<dbReference type="SMART" id="SM00320">
    <property type="entry name" value="WD40"/>
    <property type="match status" value="6"/>
</dbReference>
<feature type="repeat" description="WD" evidence="3">
    <location>
        <begin position="283"/>
        <end position="319"/>
    </location>
</feature>
<feature type="repeat" description="WD" evidence="3">
    <location>
        <begin position="193"/>
        <end position="234"/>
    </location>
</feature>
<dbReference type="SUPFAM" id="SSF50998">
    <property type="entry name" value="Quinoprotein alcohol dehydrogenase-like"/>
    <property type="match status" value="1"/>
</dbReference>
<dbReference type="Gene3D" id="2.130.10.10">
    <property type="entry name" value="YVTN repeat-like/Quinoprotein amine dehydrogenase"/>
    <property type="match status" value="2"/>
</dbReference>
<keyword evidence="2" id="KW-0677">Repeat</keyword>
<dbReference type="PROSITE" id="PS50294">
    <property type="entry name" value="WD_REPEATS_REGION"/>
    <property type="match status" value="4"/>
</dbReference>
<dbReference type="EMBL" id="JACIBY010000002">
    <property type="protein sequence ID" value="MBB3837510.1"/>
    <property type="molecule type" value="Genomic_DNA"/>
</dbReference>
<accession>A0A7W6EPE5</accession>
<evidence type="ECO:0000256" key="1">
    <source>
        <dbReference type="ARBA" id="ARBA00022574"/>
    </source>
</evidence>
<dbReference type="Proteomes" id="UP000541352">
    <property type="component" value="Unassembled WGS sequence"/>
</dbReference>
<dbReference type="InterPro" id="IPR019775">
    <property type="entry name" value="WD40_repeat_CS"/>
</dbReference>
<dbReference type="InterPro" id="IPR011047">
    <property type="entry name" value="Quinoprotein_ADH-like_sf"/>
</dbReference>
<dbReference type="RefSeq" id="WP_229601276.1">
    <property type="nucleotide sequence ID" value="NZ_JACIBY010000002.1"/>
</dbReference>
<organism evidence="4 5">
    <name type="scientific">Runella defluvii</name>
    <dbReference type="NCBI Taxonomy" id="370973"/>
    <lineage>
        <taxon>Bacteria</taxon>
        <taxon>Pseudomonadati</taxon>
        <taxon>Bacteroidota</taxon>
        <taxon>Cytophagia</taxon>
        <taxon>Cytophagales</taxon>
        <taxon>Spirosomataceae</taxon>
        <taxon>Runella</taxon>
    </lineage>
</organism>
<reference evidence="4 5" key="1">
    <citation type="submission" date="2020-08" db="EMBL/GenBank/DDBJ databases">
        <title>Genomic Encyclopedia of Type Strains, Phase IV (KMG-IV): sequencing the most valuable type-strain genomes for metagenomic binning, comparative biology and taxonomic classification.</title>
        <authorList>
            <person name="Goeker M."/>
        </authorList>
    </citation>
    <scope>NUCLEOTIDE SEQUENCE [LARGE SCALE GENOMIC DNA]</scope>
    <source>
        <strain evidence="4 5">DSM 17976</strain>
    </source>
</reference>
<comment type="caution">
    <text evidence="4">The sequence shown here is derived from an EMBL/GenBank/DDBJ whole genome shotgun (WGS) entry which is preliminary data.</text>
</comment>
<dbReference type="Pfam" id="PF00400">
    <property type="entry name" value="WD40"/>
    <property type="match status" value="4"/>
</dbReference>
<protein>
    <submittedName>
        <fullName evidence="4">WD40 repeat protein</fullName>
    </submittedName>
</protein>
<keyword evidence="1 3" id="KW-0853">WD repeat</keyword>